<sequence length="203" mass="22827">MPDFSNQVYQISQKIEHQTIKTEKTVPVIVGVNNKAKLNNISFKLLKLMGICYSMMGFLLASSPWYYSAFACFLGLNLAFISALILVLNKPLPYFSSTWYIALLLKFALQMVLSLPLILAMLGSIYLSIGSIEGKGEGSIAGLAGIIIFCINIVLIFIYVTITKKFENCLSRWNQFLLLLGTSWLGLFLGWLTYQFLPIFPNR</sequence>
<accession>A0ABT4ZNS1</accession>
<evidence type="ECO:0008006" key="4">
    <source>
        <dbReference type="Google" id="ProtNLM"/>
    </source>
</evidence>
<feature type="transmembrane region" description="Helical" evidence="1">
    <location>
        <begin position="139"/>
        <end position="162"/>
    </location>
</feature>
<keyword evidence="1" id="KW-0472">Membrane</keyword>
<feature type="transmembrane region" description="Helical" evidence="1">
    <location>
        <begin position="100"/>
        <end position="127"/>
    </location>
</feature>
<name>A0ABT4ZNS1_9CYAN</name>
<feature type="transmembrane region" description="Helical" evidence="1">
    <location>
        <begin position="174"/>
        <end position="194"/>
    </location>
</feature>
<evidence type="ECO:0000313" key="2">
    <source>
        <dbReference type="EMBL" id="MDB9440944.1"/>
    </source>
</evidence>
<keyword evidence="1" id="KW-1133">Transmembrane helix</keyword>
<keyword evidence="3" id="KW-1185">Reference proteome</keyword>
<protein>
    <recommendedName>
        <fullName evidence="4">Yip1 domain-containing protein</fullName>
    </recommendedName>
</protein>
<reference evidence="2 3" key="1">
    <citation type="submission" date="2023-01" db="EMBL/GenBank/DDBJ databases">
        <title>Genomes from the Australian National Cyanobacteria Reference Collection.</title>
        <authorList>
            <person name="Willis A."/>
            <person name="Lee E.M.F."/>
        </authorList>
    </citation>
    <scope>NUCLEOTIDE SEQUENCE [LARGE SCALE GENOMIC DNA]</scope>
    <source>
        <strain evidence="2 3">CS-549</strain>
    </source>
</reference>
<evidence type="ECO:0000313" key="3">
    <source>
        <dbReference type="Proteomes" id="UP001211711"/>
    </source>
</evidence>
<dbReference type="Proteomes" id="UP001211711">
    <property type="component" value="Unassembled WGS sequence"/>
</dbReference>
<comment type="caution">
    <text evidence="2">The sequence shown here is derived from an EMBL/GenBank/DDBJ whole genome shotgun (WGS) entry which is preliminary data.</text>
</comment>
<feature type="transmembrane region" description="Helical" evidence="1">
    <location>
        <begin position="67"/>
        <end position="88"/>
    </location>
</feature>
<keyword evidence="1" id="KW-0812">Transmembrane</keyword>
<organism evidence="2 3">
    <name type="scientific">Sphaerospermopsis kisseleviana CS-549</name>
    <dbReference type="NCBI Taxonomy" id="3021783"/>
    <lineage>
        <taxon>Bacteria</taxon>
        <taxon>Bacillati</taxon>
        <taxon>Cyanobacteriota</taxon>
        <taxon>Cyanophyceae</taxon>
        <taxon>Nostocales</taxon>
        <taxon>Aphanizomenonaceae</taxon>
        <taxon>Sphaerospermopsis</taxon>
        <taxon>Sphaerospermopsis kisseleviana</taxon>
    </lineage>
</organism>
<proteinExistence type="predicted"/>
<dbReference type="EMBL" id="JAQMTI010000084">
    <property type="protein sequence ID" value="MDB9440944.1"/>
    <property type="molecule type" value="Genomic_DNA"/>
</dbReference>
<gene>
    <name evidence="2" type="ORF">PN497_06130</name>
</gene>
<evidence type="ECO:0000256" key="1">
    <source>
        <dbReference type="SAM" id="Phobius"/>
    </source>
</evidence>
<dbReference type="RefSeq" id="WP_096566641.1">
    <property type="nucleotide sequence ID" value="NZ_JAQMTI010000084.1"/>
</dbReference>